<comment type="caution">
    <text evidence="1">The sequence shown here is derived from an EMBL/GenBank/DDBJ whole genome shotgun (WGS) entry which is preliminary data.</text>
</comment>
<dbReference type="Proteomes" id="UP000824596">
    <property type="component" value="Unassembled WGS sequence"/>
</dbReference>
<sequence>MCRGYQEVTHLPDGRIIAVSTYGGCLVLVTHNGEGVTDTKILYKSKFDEKTKPFPAGTGAIDQINATAYLFNDQSAKTLNILDTEKNTTTQVKLLNGLDQTGDDGLAVPKRFQGKCAVVAAASEGWFFWCSRDGWHSAELIDTIENKYANGGAGEGDLATKNGSSTAIYEIAAQGETGGDGNSLIFGNYEFFMDAPLGPNNETIQGTRTKFPQEDLTSRLAKFYEKFQSGAASQVTEG</sequence>
<evidence type="ECO:0000313" key="1">
    <source>
        <dbReference type="EMBL" id="KAH0962285.1"/>
    </source>
</evidence>
<dbReference type="GeneID" id="68355516"/>
<organism evidence="1 2">
    <name type="scientific">Hirsutella rhossiliensis</name>
    <dbReference type="NCBI Taxonomy" id="111463"/>
    <lineage>
        <taxon>Eukaryota</taxon>
        <taxon>Fungi</taxon>
        <taxon>Dikarya</taxon>
        <taxon>Ascomycota</taxon>
        <taxon>Pezizomycotina</taxon>
        <taxon>Sordariomycetes</taxon>
        <taxon>Hypocreomycetidae</taxon>
        <taxon>Hypocreales</taxon>
        <taxon>Ophiocordycipitaceae</taxon>
        <taxon>Hirsutella</taxon>
    </lineage>
</organism>
<name>A0A9P8SI62_9HYPO</name>
<proteinExistence type="predicted"/>
<dbReference type="AlphaFoldDB" id="A0A9P8SI62"/>
<dbReference type="RefSeq" id="XP_044719798.1">
    <property type="nucleotide sequence ID" value="XM_044864858.1"/>
</dbReference>
<dbReference type="EMBL" id="JAIZPD010000006">
    <property type="protein sequence ID" value="KAH0962285.1"/>
    <property type="molecule type" value="Genomic_DNA"/>
</dbReference>
<gene>
    <name evidence="1" type="ORF">HRG_06387</name>
</gene>
<accession>A0A9P8SI62</accession>
<evidence type="ECO:0000313" key="2">
    <source>
        <dbReference type="Proteomes" id="UP000824596"/>
    </source>
</evidence>
<keyword evidence="2" id="KW-1185">Reference proteome</keyword>
<protein>
    <submittedName>
        <fullName evidence="1">Uncharacterized protein</fullName>
    </submittedName>
</protein>
<reference evidence="1" key="1">
    <citation type="submission" date="2021-09" db="EMBL/GenBank/DDBJ databases">
        <title>A high-quality genome of the endoparasitic fungus Hirsutella rhossiliensis with a comparison of Hirsutella genomes reveals transposable elements contributing to genome size variation.</title>
        <authorList>
            <person name="Lin R."/>
            <person name="Jiao Y."/>
            <person name="Sun X."/>
            <person name="Ling J."/>
            <person name="Xie B."/>
            <person name="Cheng X."/>
        </authorList>
    </citation>
    <scope>NUCLEOTIDE SEQUENCE</scope>
    <source>
        <strain evidence="1">HR02</strain>
    </source>
</reference>